<dbReference type="EMBL" id="CAJNOK010011026">
    <property type="protein sequence ID" value="CAF1130400.1"/>
    <property type="molecule type" value="Genomic_DNA"/>
</dbReference>
<evidence type="ECO:0000313" key="4">
    <source>
        <dbReference type="EMBL" id="CAF3955795.1"/>
    </source>
</evidence>
<evidence type="ECO:0000313" key="2">
    <source>
        <dbReference type="EMBL" id="CAF1191495.1"/>
    </source>
</evidence>
<reference evidence="2" key="1">
    <citation type="submission" date="2021-02" db="EMBL/GenBank/DDBJ databases">
        <authorList>
            <person name="Nowell W R."/>
        </authorList>
    </citation>
    <scope>NUCLEOTIDE SEQUENCE</scope>
</reference>
<evidence type="ECO:0000313" key="1">
    <source>
        <dbReference type="EMBL" id="CAF1130400.1"/>
    </source>
</evidence>
<dbReference type="EMBL" id="CAJNOQ010008222">
    <property type="protein sequence ID" value="CAF1191495.1"/>
    <property type="molecule type" value="Genomic_DNA"/>
</dbReference>
<dbReference type="Proteomes" id="UP000677228">
    <property type="component" value="Unassembled WGS sequence"/>
</dbReference>
<evidence type="ECO:0000313" key="3">
    <source>
        <dbReference type="EMBL" id="CAF3912972.1"/>
    </source>
</evidence>
<name>A0A814VRE3_9BILA</name>
<accession>A0A814VRE3</accession>
<dbReference type="AlphaFoldDB" id="A0A814VRE3"/>
<sequence>MHQPRFLHIRNQYDELRCTAQKSRRAPSIFLGSGGSVGGFTHGNDLSGHKKQQRVSPFRIKFKEESKFPHNDVSIIKDINPKYTATQFDFLLNTENWLDRICDSQYLVELPKNIRSSYSIAVKNVPAQWNAVGFGDEPNQGIQQLLERKGFLST</sequence>
<dbReference type="EMBL" id="CAJOBC010008223">
    <property type="protein sequence ID" value="CAF3955795.1"/>
    <property type="molecule type" value="Genomic_DNA"/>
</dbReference>
<protein>
    <submittedName>
        <fullName evidence="2">Uncharacterized protein</fullName>
    </submittedName>
</protein>
<dbReference type="Proteomes" id="UP000682733">
    <property type="component" value="Unassembled WGS sequence"/>
</dbReference>
<dbReference type="OrthoDB" id="9999307at2759"/>
<evidence type="ECO:0000313" key="5">
    <source>
        <dbReference type="Proteomes" id="UP000663829"/>
    </source>
</evidence>
<keyword evidence="5" id="KW-1185">Reference proteome</keyword>
<gene>
    <name evidence="2" type="ORF">GPM918_LOCUS23232</name>
    <name evidence="1" type="ORF">OVA965_LOCUS20623</name>
    <name evidence="4" type="ORF">SRO942_LOCUS23231</name>
    <name evidence="3" type="ORF">TMI583_LOCUS21056</name>
</gene>
<dbReference type="Proteomes" id="UP000681722">
    <property type="component" value="Unassembled WGS sequence"/>
</dbReference>
<comment type="caution">
    <text evidence="2">The sequence shown here is derived from an EMBL/GenBank/DDBJ whole genome shotgun (WGS) entry which is preliminary data.</text>
</comment>
<proteinExistence type="predicted"/>
<dbReference type="Proteomes" id="UP000663829">
    <property type="component" value="Unassembled WGS sequence"/>
</dbReference>
<organism evidence="2 5">
    <name type="scientific">Didymodactylos carnosus</name>
    <dbReference type="NCBI Taxonomy" id="1234261"/>
    <lineage>
        <taxon>Eukaryota</taxon>
        <taxon>Metazoa</taxon>
        <taxon>Spiralia</taxon>
        <taxon>Gnathifera</taxon>
        <taxon>Rotifera</taxon>
        <taxon>Eurotatoria</taxon>
        <taxon>Bdelloidea</taxon>
        <taxon>Philodinida</taxon>
        <taxon>Philodinidae</taxon>
        <taxon>Didymodactylos</taxon>
    </lineage>
</organism>
<dbReference type="EMBL" id="CAJOBA010021539">
    <property type="protein sequence ID" value="CAF3912972.1"/>
    <property type="molecule type" value="Genomic_DNA"/>
</dbReference>